<evidence type="ECO:0000313" key="2">
    <source>
        <dbReference type="Proteomes" id="UP000742417"/>
    </source>
</evidence>
<comment type="caution">
    <text evidence="1">The sequence shown here is derived from an EMBL/GenBank/DDBJ whole genome shotgun (WGS) entry which is preliminary data.</text>
</comment>
<accession>A0ACB7FNP5</accession>
<sequence length="1423" mass="162228">MDAYREFIDPSKVNNCVGCNFISSTKKNLIVGKGSLLQIFETIQLKQSTINKPQYRLKLIDQFKLQGTITDLKSIRTIENPNLDYLMVSTKYAKFSIIKWDHHLNTIATVSLHYYEHCIQNSTFEKLAVSELILEPTYNSVSCLRFKNLLCFLPFEVIEDDEDEEEEEEEDEEDEDEGEENIDDTKEKKDKKQSKTDTIEEDKNGTTTNQEPRLFYDSSFIIDATTLDSSIDTVVDMQFLHNYREPTIAVLSLKQEVWAGNLIKSKDNIQFQVLTLDLNLKSTISVFKIDNLPYEIDRIIPLPSPLNGTLLVGCNELIHVDNGGVLKRIAVNKFTRLITASFKSFQDQSDLNLKLENCSVVPIPDDHRVLLILQTGEFYFINFELDGKSIKRIHIDNVDKKTYDKIQLNHPGEVAILDKNMLFIANSNGNSPLIQVRYRDSLKTLDTKESKLNKIEEKEDNKDDDDNDDDDEDDLYKEEEEEETQKTISKSHIEFLYHDELINNGPSSTFALGICSKEKFKCNLPNPNYNEVSILSNAGTDSQTKLNIITPTIQPSISSSLTFSQVNRMWNLNQKYLITSDDVNYKSEIFQIEKSYARMKSKHFINNELTINMHELNNGKFILQVTPKQIVLYDNKFKKRFTLNDEIKDDEILSSILRDEFLMIFLASGDVMIFVINTYNESYDKIEIPKLLDDTIITTGYITNSYLLSAVSKNVNLLLDNNTSSNSSNKRKRKHSALSNSEGSKKNTGKSQPSTAAPPPPPKVNKVKTFVLVTGDNRIVAFNRFHGEKCYQLNHVDKFTENLSLGFFDPNQLTVDPFIKQIMLNELGDKFDTKDEYLTILTIGGEIYMYKLYFDGENYFFKKEKDLTITGAPDNAFPYGTSIERRLVYFPNLNGFTSIFVTGVIPYLILKTVHSIPRIFQFSKIAAMSISAFSDSKIKNGLIFLDNQQNARICELPLDFNYEFNLPMKHVNIGELIKSIAYHETSDTVVLSTFKQIPYDCLDEEGKPIAGIIKDIKDTPAMSFKGSIKLVSPYNWTVIETIELEDNEVGMTLKSMILDVGSESGSTLGSDPNSLIKKYNKKKREYIVIGIGKYRMEDLAANGIFKIYEIIDIIPEPGKPETNHKFKEIFKEETRGAITSICELSGRFLVSQGQKVIVRDLQDDGTVPVAFLDTPVYVSESKSFGNLLILGDPLKGCWLVGFDAEPFRMIMLGKDTQHISVECADFIINDDEIFVLVADNNNVLHLLNYDPDDPQSINGTKLLTKASFELNSTISCLRSLPLIDIEESVQTDALTNIAVPPPLPPNTTSNYFQVIGSTQDGSFFNVFPINEAAYRRMYILQQQLIDKEFHYCGLNPRLNRIGSIKLQNNETNTKPILDYDLIRSFTKLSDDRKRNLANKVSGKGIYQDIWKDIIRFEHTLNDL</sequence>
<dbReference type="EMBL" id="JAENJO010000004">
    <property type="protein sequence ID" value="KAG8203020.1"/>
    <property type="molecule type" value="Genomic_DNA"/>
</dbReference>
<protein>
    <submittedName>
        <fullName evidence="1">CFT1</fullName>
    </submittedName>
</protein>
<name>A0ACB7FNP5_9ASCO</name>
<gene>
    <name evidence="1" type="primary">CFT1</name>
    <name evidence="1" type="ORF">GWM34_01963</name>
</gene>
<evidence type="ECO:0000313" key="1">
    <source>
        <dbReference type="EMBL" id="KAG8203020.1"/>
    </source>
</evidence>
<feature type="non-terminal residue" evidence="1">
    <location>
        <position position="1"/>
    </location>
</feature>
<reference evidence="1" key="1">
    <citation type="submission" date="2020-12" db="EMBL/GenBank/DDBJ databases">
        <title>Draft Genome of Candida africana.</title>
        <authorList>
            <person name="Ayanbimpe G.M."/>
            <person name="Enweani I.B."/>
            <person name="Aguiyi J.C."/>
            <person name="Nnadi U.P."/>
            <person name="Izam Y."/>
            <person name="Ubani A."/>
            <person name="Ngene A.C."/>
        </authorList>
    </citation>
    <scope>NUCLEOTIDE SEQUENCE</scope>
    <source>
        <strain evidence="1">CEC4854</strain>
    </source>
</reference>
<proteinExistence type="predicted"/>
<keyword evidence="2" id="KW-1185">Reference proteome</keyword>
<dbReference type="Proteomes" id="UP000742417">
    <property type="component" value="Unassembled WGS sequence"/>
</dbReference>
<organism evidence="1 2">
    <name type="scientific">Candida africana</name>
    <dbReference type="NCBI Taxonomy" id="241526"/>
    <lineage>
        <taxon>Eukaryota</taxon>
        <taxon>Fungi</taxon>
        <taxon>Dikarya</taxon>
        <taxon>Ascomycota</taxon>
        <taxon>Saccharomycotina</taxon>
        <taxon>Pichiomycetes</taxon>
        <taxon>Debaryomycetaceae</taxon>
        <taxon>Candida/Lodderomyces clade</taxon>
        <taxon>Candida</taxon>
    </lineage>
</organism>